<evidence type="ECO:0000259" key="5">
    <source>
        <dbReference type="Pfam" id="PF00346"/>
    </source>
</evidence>
<evidence type="ECO:0000313" key="6">
    <source>
        <dbReference type="EMBL" id="RWX74119.1"/>
    </source>
</evidence>
<sequence>MKFETAPDVAEYVKKEIYPDGLEYVPLRENRVIVKVAPGDLTKVAELFVKKFEARLIHATAVDLELKGFEVLHIYDFSKFKDRLVVIVKAIVDKDSPEFPSIANITWQATWAEREMKELLGVKPSGMPDPRHQFLPHEWPNPVESGSIPEGYKFDGSTTAKEMYLPLRMPIEEAYQTLIPIGPYHPGVIEGQIVYVKVEGEQVVAADIKTGFHHRGIMKLIERRGYNKGAFLAERVCGICSAAHGLAYITCTENLYESEVPERALYIRTLLAELNRMHSHLLWVGVVADVIGWKTGFMLTWGLRERVMDIIEAITGNRVNYGIWRMGGVSRDVPQELAEKAKRTVDALREECAKLLLLVADHPVVKSRLIGVGPLTRAQAYDGGAVGPVARASDWKIDVRIDNPPHAIYDPKVISWEVITDDHCDTFGRTLVRVKELLVSCSIVSQCLEYLAKTTGDIRIKPKTVPLGAEAVGLNEAPRGELAYYIRASDKDSSLPHTVRIRTPSYRNNAIIPLMLVGSNLADVPVVMGSTDQCLACTDRLEVIDNRDGGRKILTWDQLVNLSRRASRW</sequence>
<dbReference type="Pfam" id="PF00346">
    <property type="entry name" value="Complex1_49kDa"/>
    <property type="match status" value="2"/>
</dbReference>
<dbReference type="Gene3D" id="1.10.645.10">
    <property type="entry name" value="Cytochrome-c3 Hydrogenase, chain B"/>
    <property type="match status" value="1"/>
</dbReference>
<dbReference type="InterPro" id="IPR001135">
    <property type="entry name" value="NADH_Q_OxRdtase_suD"/>
</dbReference>
<accession>A0A444L973</accession>
<dbReference type="GO" id="GO:0008137">
    <property type="term" value="F:NADH dehydrogenase (ubiquinone) activity"/>
    <property type="evidence" value="ECO:0007669"/>
    <property type="project" value="InterPro"/>
</dbReference>
<proteinExistence type="predicted"/>
<keyword evidence="3" id="KW-0533">Nickel</keyword>
<dbReference type="Pfam" id="PF00374">
    <property type="entry name" value="NiFeSe_Hases"/>
    <property type="match status" value="1"/>
</dbReference>
<dbReference type="InterPro" id="IPR001268">
    <property type="entry name" value="NADH_UbQ_OxRdtase_30kDa_su"/>
</dbReference>
<evidence type="ECO:0000256" key="1">
    <source>
        <dbReference type="ARBA" id="ARBA00023002"/>
    </source>
</evidence>
<dbReference type="PANTHER" id="PTHR43485:SF1">
    <property type="entry name" value="FORMATE HYDROGENLYASE SUBUNIT 5-RELATED"/>
    <property type="match status" value="1"/>
</dbReference>
<feature type="domain" description="NADH-quinone oxidoreductase subunit D" evidence="5">
    <location>
        <begin position="469"/>
        <end position="540"/>
    </location>
</feature>
<dbReference type="SUPFAM" id="SSF143243">
    <property type="entry name" value="Nqo5-like"/>
    <property type="match status" value="1"/>
</dbReference>
<organism evidence="6 7">
    <name type="scientific">Methanosuratincola subterraneus</name>
    <dbReference type="NCBI Taxonomy" id="2593994"/>
    <lineage>
        <taxon>Archaea</taxon>
        <taxon>Thermoproteota</taxon>
        <taxon>Methanosuratincolia</taxon>
        <taxon>Candidatus Methanomethylicales</taxon>
        <taxon>Candidatus Methanomethylicaceae</taxon>
        <taxon>Candidatus Methanosuratincola (ex Vanwonterghem et al. 2016)</taxon>
    </lineage>
</organism>
<protein>
    <submittedName>
        <fullName evidence="6">Iron hydrogenase</fullName>
    </submittedName>
</protein>
<dbReference type="GO" id="GO:0016651">
    <property type="term" value="F:oxidoreductase activity, acting on NAD(P)H"/>
    <property type="evidence" value="ECO:0007669"/>
    <property type="project" value="InterPro"/>
</dbReference>
<feature type="binding site" evidence="3">
    <location>
        <position position="240"/>
    </location>
    <ligand>
        <name>Ni(2+)</name>
        <dbReference type="ChEBI" id="CHEBI:49786"/>
    </ligand>
</feature>
<keyword evidence="2" id="KW-0520">NAD</keyword>
<dbReference type="InterPro" id="IPR029014">
    <property type="entry name" value="NiFe-Hase_large"/>
</dbReference>
<comment type="caution">
    <text evidence="6">The sequence shown here is derived from an EMBL/GenBank/DDBJ whole genome shotgun (WGS) entry which is preliminary data.</text>
</comment>
<feature type="domain" description="NADH-quinone oxidoreductase subunit D" evidence="5">
    <location>
        <begin position="291"/>
        <end position="460"/>
    </location>
</feature>
<keyword evidence="3" id="KW-0460">Magnesium</keyword>
<dbReference type="AlphaFoldDB" id="A0A444L973"/>
<dbReference type="GO" id="GO:0048038">
    <property type="term" value="F:quinone binding"/>
    <property type="evidence" value="ECO:0007669"/>
    <property type="project" value="InterPro"/>
</dbReference>
<name>A0A444L973_METS7</name>
<feature type="binding site" evidence="3">
    <location>
        <position position="537"/>
    </location>
    <ligand>
        <name>Fe cation</name>
        <dbReference type="ChEBI" id="CHEBI:24875"/>
    </ligand>
</feature>
<keyword evidence="3" id="KW-0479">Metal-binding</keyword>
<dbReference type="Gene3D" id="3.30.460.80">
    <property type="entry name" value="NADH:ubiquinone oxidoreductase, 30kDa subunit"/>
    <property type="match status" value="1"/>
</dbReference>
<dbReference type="Pfam" id="PF00329">
    <property type="entry name" value="Complex1_30kDa"/>
    <property type="match status" value="1"/>
</dbReference>
<feature type="binding site" evidence="3">
    <location>
        <position position="501"/>
    </location>
    <ligand>
        <name>Mg(2+)</name>
        <dbReference type="ChEBI" id="CHEBI:18420"/>
    </ligand>
</feature>
<evidence type="ECO:0000256" key="2">
    <source>
        <dbReference type="ARBA" id="ARBA00023027"/>
    </source>
</evidence>
<dbReference type="InterPro" id="IPR052197">
    <property type="entry name" value="ComplexI_49kDa-like"/>
</dbReference>
<feature type="binding site" evidence="3">
    <location>
        <position position="240"/>
    </location>
    <ligand>
        <name>Fe cation</name>
        <dbReference type="ChEBI" id="CHEBI:24875"/>
    </ligand>
</feature>
<dbReference type="SUPFAM" id="SSF56762">
    <property type="entry name" value="HydB/Nqo4-like"/>
    <property type="match status" value="1"/>
</dbReference>
<feature type="binding site" evidence="3">
    <location>
        <position position="534"/>
    </location>
    <ligand>
        <name>Ni(2+)</name>
        <dbReference type="ChEBI" id="CHEBI:49786"/>
    </ligand>
</feature>
<evidence type="ECO:0000313" key="7">
    <source>
        <dbReference type="Proteomes" id="UP000288215"/>
    </source>
</evidence>
<gene>
    <name evidence="6" type="ORF">Metus_0144</name>
</gene>
<dbReference type="Proteomes" id="UP000288215">
    <property type="component" value="Unassembled WGS sequence"/>
</dbReference>
<comment type="cofactor">
    <cofactor evidence="3">
        <name>Fe cation</name>
        <dbReference type="ChEBI" id="CHEBI:24875"/>
    </cofactor>
</comment>
<dbReference type="GO" id="GO:0051287">
    <property type="term" value="F:NAD binding"/>
    <property type="evidence" value="ECO:0007669"/>
    <property type="project" value="InterPro"/>
</dbReference>
<keyword evidence="3" id="KW-0408">Iron</keyword>
<evidence type="ECO:0000259" key="4">
    <source>
        <dbReference type="Pfam" id="PF00329"/>
    </source>
</evidence>
<dbReference type="GO" id="GO:0016151">
    <property type="term" value="F:nickel cation binding"/>
    <property type="evidence" value="ECO:0007669"/>
    <property type="project" value="InterPro"/>
</dbReference>
<comment type="cofactor">
    <cofactor evidence="3">
        <name>Ni(2+)</name>
        <dbReference type="ChEBI" id="CHEBI:49786"/>
    </cofactor>
</comment>
<feature type="binding site" evidence="3">
    <location>
        <position position="237"/>
    </location>
    <ligand>
        <name>Ni(2+)</name>
        <dbReference type="ChEBI" id="CHEBI:49786"/>
    </ligand>
</feature>
<dbReference type="PANTHER" id="PTHR43485">
    <property type="entry name" value="HYDROGENASE-4 COMPONENT G"/>
    <property type="match status" value="1"/>
</dbReference>
<dbReference type="InterPro" id="IPR037232">
    <property type="entry name" value="NADH_quin_OxRdtase_su_C/D-like"/>
</dbReference>
<dbReference type="InterPro" id="IPR001501">
    <property type="entry name" value="Ni-dep_hyd_lsu"/>
</dbReference>
<keyword evidence="1" id="KW-0560">Oxidoreductase</keyword>
<reference evidence="6 7" key="1">
    <citation type="submission" date="2018-12" db="EMBL/GenBank/DDBJ databases">
        <title>The complete genome of the methanogenic archaea of the candidate phylum Verstraetearchaeota, obtained from the metagenome of underground thermal water.</title>
        <authorList>
            <person name="Kadnikov V.V."/>
            <person name="Mardanov A.V."/>
            <person name="Beletsky A.V."/>
            <person name="Karnachuk O.V."/>
            <person name="Ravin N.V."/>
        </authorList>
    </citation>
    <scope>NUCLEOTIDE SEQUENCE [LARGE SCALE GENOMIC DNA]</scope>
    <source>
        <strain evidence="6">Ch88</strain>
    </source>
</reference>
<dbReference type="EMBL" id="RXGA01000001">
    <property type="protein sequence ID" value="RWX74119.1"/>
    <property type="molecule type" value="Genomic_DNA"/>
</dbReference>
<evidence type="ECO:0000256" key="3">
    <source>
        <dbReference type="PIRSR" id="PIRSR601501-1"/>
    </source>
</evidence>
<feature type="domain" description="NADH:ubiquinone oxidoreductase 30kDa subunit" evidence="4">
    <location>
        <begin position="34"/>
        <end position="142"/>
    </location>
</feature>